<evidence type="ECO:0000256" key="1">
    <source>
        <dbReference type="ARBA" id="ARBA00023015"/>
    </source>
</evidence>
<dbReference type="PATRIC" id="fig|582475.4.peg.2102"/>
<evidence type="ECO:0000259" key="4">
    <source>
        <dbReference type="PROSITE" id="PS50995"/>
    </source>
</evidence>
<evidence type="ECO:0000313" key="5">
    <source>
        <dbReference type="EMBL" id="KMY32872.1"/>
    </source>
</evidence>
<dbReference type="GO" id="GO:0003700">
    <property type="term" value="F:DNA-binding transcription factor activity"/>
    <property type="evidence" value="ECO:0007669"/>
    <property type="project" value="InterPro"/>
</dbReference>
<dbReference type="InterPro" id="IPR000835">
    <property type="entry name" value="HTH_MarR-typ"/>
</dbReference>
<keyword evidence="3" id="KW-0804">Transcription</keyword>
<proteinExistence type="predicted"/>
<dbReference type="AlphaFoldDB" id="A0A0K9FF42"/>
<feature type="domain" description="HTH marR-type" evidence="4">
    <location>
        <begin position="1"/>
        <end position="132"/>
    </location>
</feature>
<dbReference type="EMBL" id="LFXJ01000005">
    <property type="protein sequence ID" value="KMY32872.1"/>
    <property type="molecule type" value="Genomic_DNA"/>
</dbReference>
<dbReference type="OrthoDB" id="1904211at2"/>
<keyword evidence="1" id="KW-0805">Transcription regulation</keyword>
<evidence type="ECO:0000256" key="2">
    <source>
        <dbReference type="ARBA" id="ARBA00023125"/>
    </source>
</evidence>
<dbReference type="SUPFAM" id="SSF46785">
    <property type="entry name" value="Winged helix' DNA-binding domain"/>
    <property type="match status" value="1"/>
</dbReference>
<dbReference type="InterPro" id="IPR036388">
    <property type="entry name" value="WH-like_DNA-bd_sf"/>
</dbReference>
<dbReference type="Pfam" id="PF01047">
    <property type="entry name" value="MarR"/>
    <property type="match status" value="1"/>
</dbReference>
<comment type="caution">
    <text evidence="5">The sequence shown here is derived from an EMBL/GenBank/DDBJ whole genome shotgun (WGS) entry which is preliminary data.</text>
</comment>
<organism evidence="5 6">
    <name type="scientific">Lysinibacillus xylanilyticus</name>
    <dbReference type="NCBI Taxonomy" id="582475"/>
    <lineage>
        <taxon>Bacteria</taxon>
        <taxon>Bacillati</taxon>
        <taxon>Bacillota</taxon>
        <taxon>Bacilli</taxon>
        <taxon>Bacillales</taxon>
        <taxon>Bacillaceae</taxon>
        <taxon>Lysinibacillus</taxon>
    </lineage>
</organism>
<evidence type="ECO:0000313" key="6">
    <source>
        <dbReference type="Proteomes" id="UP000037326"/>
    </source>
</evidence>
<dbReference type="Gene3D" id="1.10.10.10">
    <property type="entry name" value="Winged helix-like DNA-binding domain superfamily/Winged helix DNA-binding domain"/>
    <property type="match status" value="1"/>
</dbReference>
<dbReference type="PRINTS" id="PR00598">
    <property type="entry name" value="HTHMARR"/>
</dbReference>
<evidence type="ECO:0000256" key="3">
    <source>
        <dbReference type="ARBA" id="ARBA00023163"/>
    </source>
</evidence>
<gene>
    <name evidence="5" type="ORF">ACZ11_12360</name>
</gene>
<reference evidence="6" key="1">
    <citation type="submission" date="2015-07" db="EMBL/GenBank/DDBJ databases">
        <authorList>
            <consortium name="Consortium for Microbial Forensics and Genomics (microFORGE)"/>
            <person name="Knight B.M."/>
            <person name="Roberts D.P."/>
            <person name="Lin D."/>
            <person name="Hari K."/>
            <person name="Fletcher J."/>
            <person name="Melcher U."/>
            <person name="Blagden T."/>
            <person name="Winegar R.A."/>
        </authorList>
    </citation>
    <scope>NUCLEOTIDE SEQUENCE [LARGE SCALE GENOMIC DNA]</scope>
    <source>
        <strain evidence="6">DSM 23493</strain>
    </source>
</reference>
<dbReference type="PANTHER" id="PTHR42756">
    <property type="entry name" value="TRANSCRIPTIONAL REGULATOR, MARR"/>
    <property type="match status" value="1"/>
</dbReference>
<sequence length="132" mass="15344">MNPIFHALFQKSRYLTNCLNEVLKQHNLYSSQWTILYCLHSNGPMTLTQIWKYLNVEAPSITRAITRLETLGWVLRIDGEDKREKIVTLSPYAEENLPAITKTILAFEEEMVGTLTVEEQQQFLILLEKMKG</sequence>
<dbReference type="InterPro" id="IPR036390">
    <property type="entry name" value="WH_DNA-bd_sf"/>
</dbReference>
<dbReference type="Proteomes" id="UP000037326">
    <property type="component" value="Unassembled WGS sequence"/>
</dbReference>
<dbReference type="PROSITE" id="PS50995">
    <property type="entry name" value="HTH_MARR_2"/>
    <property type="match status" value="1"/>
</dbReference>
<protein>
    <submittedName>
        <fullName evidence="5">MarR family transcriptional regulator</fullName>
    </submittedName>
</protein>
<name>A0A0K9FF42_9BACI</name>
<dbReference type="SMART" id="SM00347">
    <property type="entry name" value="HTH_MARR"/>
    <property type="match status" value="1"/>
</dbReference>
<dbReference type="GeneID" id="96599025"/>
<dbReference type="GO" id="GO:0003677">
    <property type="term" value="F:DNA binding"/>
    <property type="evidence" value="ECO:0007669"/>
    <property type="project" value="UniProtKB-KW"/>
</dbReference>
<accession>A0A0K9FF42</accession>
<dbReference type="RefSeq" id="WP_049666482.1">
    <property type="nucleotide sequence ID" value="NZ_LFXJ01000005.1"/>
</dbReference>
<dbReference type="PANTHER" id="PTHR42756:SF1">
    <property type="entry name" value="TRANSCRIPTIONAL REPRESSOR OF EMRAB OPERON"/>
    <property type="match status" value="1"/>
</dbReference>
<keyword evidence="2" id="KW-0238">DNA-binding</keyword>